<dbReference type="AlphaFoldDB" id="A0A4P8WN08"/>
<dbReference type="InterPro" id="IPR050306">
    <property type="entry name" value="PfkB_Carbo_kinase"/>
</dbReference>
<feature type="compositionally biased region" description="Low complexity" evidence="3">
    <location>
        <begin position="242"/>
        <end position="252"/>
    </location>
</feature>
<evidence type="ECO:0000256" key="3">
    <source>
        <dbReference type="SAM" id="MobiDB-lite"/>
    </source>
</evidence>
<accession>A0A4P8WN08</accession>
<keyword evidence="2 4" id="KW-0418">Kinase</keyword>
<gene>
    <name evidence="4" type="ORF">FEJ81_15740</name>
</gene>
<dbReference type="OrthoDB" id="252614at2157"/>
<keyword evidence="1" id="KW-0808">Transferase</keyword>
<dbReference type="Gene3D" id="3.40.1190.20">
    <property type="match status" value="1"/>
</dbReference>
<dbReference type="GO" id="GO:0016301">
    <property type="term" value="F:kinase activity"/>
    <property type="evidence" value="ECO:0007669"/>
    <property type="project" value="UniProtKB-KW"/>
</dbReference>
<protein>
    <submittedName>
        <fullName evidence="4">Carbohydrate kinase family protein</fullName>
    </submittedName>
</protein>
<dbReference type="PANTHER" id="PTHR43085">
    <property type="entry name" value="HEXOKINASE FAMILY MEMBER"/>
    <property type="match status" value="1"/>
</dbReference>
<sequence length="360" mass="37354">MPTNGSLRTVCYDELRDRLDGFETGADRRVVSLLDGSVDRWYTLSGAGGDRLEAADAFADQLADGGRTFSLEPTAVRPGGQAVNAATQVHALGEEAALVGHLDHPVLSELPFETHSMGTPATIRVVEFDADELLLSEPGPAEDWGLEDLLAVVDWDRLTGADALCCANWVSVRGLTAIFDRLASEPPAEPLPVIVDPGPIETVEPAALADLLHALSRADSAADSLEVVLSVNPTELEAAASAAGVSARNGSAESDRHSTRDRVAGLRSATGLTAVVSHGADAAIGATRDDTVAVDMIDLGEPRRTTGAGDRFSAGLACGLARDWGLETALALGNACAAHFVGTGETADPAALRSLLEYGD</sequence>
<dbReference type="Pfam" id="PF25270">
    <property type="entry name" value="Khk"/>
    <property type="match status" value="1"/>
</dbReference>
<dbReference type="KEGG" id="nvr:FEJ81_15740"/>
<proteinExistence type="predicted"/>
<dbReference type="PANTHER" id="PTHR43085:SF57">
    <property type="entry name" value="CARBOHYDRATE KINASE PFKB DOMAIN-CONTAINING PROTEIN"/>
    <property type="match status" value="1"/>
</dbReference>
<evidence type="ECO:0000256" key="2">
    <source>
        <dbReference type="ARBA" id="ARBA00022777"/>
    </source>
</evidence>
<dbReference type="SUPFAM" id="SSF53613">
    <property type="entry name" value="Ribokinase-like"/>
    <property type="match status" value="1"/>
</dbReference>
<dbReference type="Proteomes" id="UP000302218">
    <property type="component" value="Chromosome"/>
</dbReference>
<evidence type="ECO:0000256" key="1">
    <source>
        <dbReference type="ARBA" id="ARBA00022679"/>
    </source>
</evidence>
<dbReference type="InterPro" id="IPR057621">
    <property type="entry name" value="Khk_prokaryotic"/>
</dbReference>
<evidence type="ECO:0000313" key="4">
    <source>
        <dbReference type="EMBL" id="QCS43733.1"/>
    </source>
</evidence>
<name>A0A4P8WN08_9EURY</name>
<dbReference type="EMBL" id="CP040330">
    <property type="protein sequence ID" value="QCS43733.1"/>
    <property type="molecule type" value="Genomic_DNA"/>
</dbReference>
<dbReference type="InterPro" id="IPR029056">
    <property type="entry name" value="Ribokinase-like"/>
</dbReference>
<reference evidence="5" key="1">
    <citation type="submission" date="2019-05" db="EMBL/GenBank/DDBJ databases">
        <title>Genome sequence and methylation pattern of the halophilic Archaeon Natrinema versiforme BOL5-4.</title>
        <authorList>
            <person name="DasSarma P."/>
            <person name="Anton B.P."/>
            <person name="DasSarma S.L."/>
            <person name="Martinez F.L."/>
            <person name="Guzman D."/>
            <person name="Roberts R.J."/>
            <person name="DasSarma S."/>
        </authorList>
    </citation>
    <scope>NUCLEOTIDE SEQUENCE [LARGE SCALE GENOMIC DNA]</scope>
    <source>
        <strain evidence="5">BOL5-4</strain>
    </source>
</reference>
<evidence type="ECO:0000313" key="5">
    <source>
        <dbReference type="Proteomes" id="UP000302218"/>
    </source>
</evidence>
<organism evidence="4 5">
    <name type="scientific">Natrinema versiforme</name>
    <dbReference type="NCBI Taxonomy" id="88724"/>
    <lineage>
        <taxon>Archaea</taxon>
        <taxon>Methanobacteriati</taxon>
        <taxon>Methanobacteriota</taxon>
        <taxon>Stenosarchaea group</taxon>
        <taxon>Halobacteria</taxon>
        <taxon>Halobacteriales</taxon>
        <taxon>Natrialbaceae</taxon>
        <taxon>Natrinema</taxon>
    </lineage>
</organism>
<feature type="region of interest" description="Disordered" evidence="3">
    <location>
        <begin position="242"/>
        <end position="261"/>
    </location>
</feature>